<dbReference type="CDD" id="cd10936">
    <property type="entry name" value="CE4_DAC2"/>
    <property type="match status" value="1"/>
</dbReference>
<keyword evidence="4" id="KW-1185">Reference proteome</keyword>
<feature type="compositionally biased region" description="Basic residues" evidence="1">
    <location>
        <begin position="1"/>
        <end position="29"/>
    </location>
</feature>
<organism evidence="3 4">
    <name type="scientific">Thalassospira alkalitolerans</name>
    <dbReference type="NCBI Taxonomy" id="1293890"/>
    <lineage>
        <taxon>Bacteria</taxon>
        <taxon>Pseudomonadati</taxon>
        <taxon>Pseudomonadota</taxon>
        <taxon>Alphaproteobacteria</taxon>
        <taxon>Rhodospirillales</taxon>
        <taxon>Thalassospiraceae</taxon>
        <taxon>Thalassospira</taxon>
    </lineage>
</organism>
<accession>A0A1Y2LDE8</accession>
<evidence type="ECO:0000256" key="1">
    <source>
        <dbReference type="SAM" id="MobiDB-lite"/>
    </source>
</evidence>
<feature type="transmembrane region" description="Helical" evidence="2">
    <location>
        <begin position="35"/>
        <end position="56"/>
    </location>
</feature>
<dbReference type="EMBL" id="JFKB01000004">
    <property type="protein sequence ID" value="OSQ48750.1"/>
    <property type="molecule type" value="Genomic_DNA"/>
</dbReference>
<dbReference type="Gene3D" id="3.20.20.370">
    <property type="entry name" value="Glycoside hydrolase/deacetylase"/>
    <property type="match status" value="1"/>
</dbReference>
<gene>
    <name evidence="3" type="ORF">TALK_07375</name>
</gene>
<evidence type="ECO:0000313" key="3">
    <source>
        <dbReference type="EMBL" id="OSQ48750.1"/>
    </source>
</evidence>
<dbReference type="SUPFAM" id="SSF88713">
    <property type="entry name" value="Glycoside hydrolase/deacetylase"/>
    <property type="match status" value="1"/>
</dbReference>
<feature type="region of interest" description="Disordered" evidence="1">
    <location>
        <begin position="66"/>
        <end position="142"/>
    </location>
</feature>
<feature type="region of interest" description="Disordered" evidence="1">
    <location>
        <begin position="1"/>
        <end position="32"/>
    </location>
</feature>
<dbReference type="Pfam" id="PF04748">
    <property type="entry name" value="Polysacc_deac_2"/>
    <property type="match status" value="1"/>
</dbReference>
<proteinExistence type="predicted"/>
<dbReference type="InterPro" id="IPR011330">
    <property type="entry name" value="Glyco_hydro/deAcase_b/a-brl"/>
</dbReference>
<evidence type="ECO:0008006" key="5">
    <source>
        <dbReference type="Google" id="ProtNLM"/>
    </source>
</evidence>
<evidence type="ECO:0000256" key="2">
    <source>
        <dbReference type="SAM" id="Phobius"/>
    </source>
</evidence>
<evidence type="ECO:0000313" key="4">
    <source>
        <dbReference type="Proteomes" id="UP000193396"/>
    </source>
</evidence>
<sequence length="393" mass="42552">MARRAQPAKKKKAAPQKRSRGKTAPKKKSGGIGRLMLGGAIVAGTISAIIAVGSMLELDRASRDFGEQAANSQPEYEPEPAPVPKSKNYDFSESNGNRDRTGYMVGQRDETDELPVPHSAPADKKPDPVAAKTPAPSVHQGLDGGAQDDAMPPWQKFAALTPETGSAPVIAIIIDDAGLDQPRTARAVKLPGPVTISYLPYARDLQHQVNDARAHGHEIMLHMPMEPSSSTIDPGPHALRTSFDRDAILAEMLWMLDRFDGYVGVNNHMGSKFTSDPERMKVVMEVMKSRGLLFLDSKTSAQSVGYSLARKYDVPALERDVFIDDADDATKIANMLARIEKVATHQGFAIAIGHPRDLTLEALQKWIPAVQAKGFVLVPATDILRRTNPSATG</sequence>
<dbReference type="Proteomes" id="UP000193396">
    <property type="component" value="Unassembled WGS sequence"/>
</dbReference>
<protein>
    <recommendedName>
        <fullName evidence="5">Polysaccharide deacetylase</fullName>
    </recommendedName>
</protein>
<dbReference type="OrthoDB" id="9784811at2"/>
<dbReference type="PANTHER" id="PTHR30105">
    <property type="entry name" value="UNCHARACTERIZED YIBQ-RELATED"/>
    <property type="match status" value="1"/>
</dbReference>
<name>A0A1Y2LDE8_9PROT</name>
<keyword evidence="2" id="KW-0812">Transmembrane</keyword>
<dbReference type="AlphaFoldDB" id="A0A1Y2LDE8"/>
<reference evidence="3 4" key="1">
    <citation type="submission" date="2014-03" db="EMBL/GenBank/DDBJ databases">
        <title>The draft genome sequence of Thalassospira alkalitolerans JCM 18968.</title>
        <authorList>
            <person name="Lai Q."/>
            <person name="Shao Z."/>
        </authorList>
    </citation>
    <scope>NUCLEOTIDE SEQUENCE [LARGE SCALE GENOMIC DNA]</scope>
    <source>
        <strain evidence="3 4">JCM 18968</strain>
    </source>
</reference>
<comment type="caution">
    <text evidence="3">The sequence shown here is derived from an EMBL/GenBank/DDBJ whole genome shotgun (WGS) entry which is preliminary data.</text>
</comment>
<dbReference type="GO" id="GO:0005975">
    <property type="term" value="P:carbohydrate metabolic process"/>
    <property type="evidence" value="ECO:0007669"/>
    <property type="project" value="InterPro"/>
</dbReference>
<keyword evidence="2" id="KW-1133">Transmembrane helix</keyword>
<keyword evidence="2" id="KW-0472">Membrane</keyword>
<dbReference type="PANTHER" id="PTHR30105:SF2">
    <property type="entry name" value="DIVERGENT POLYSACCHARIDE DEACETYLASE SUPERFAMILY"/>
    <property type="match status" value="1"/>
</dbReference>
<dbReference type="InterPro" id="IPR006837">
    <property type="entry name" value="Divergent_DAC"/>
</dbReference>
<dbReference type="STRING" id="1293890.TALK_07375"/>